<dbReference type="AlphaFoldDB" id="A0A150SFT3"/>
<dbReference type="Proteomes" id="UP000075635">
    <property type="component" value="Unassembled WGS sequence"/>
</dbReference>
<evidence type="ECO:0000313" key="2">
    <source>
        <dbReference type="Proteomes" id="UP000075635"/>
    </source>
</evidence>
<sequence length="117" mass="13272">MSMHDLCNSPHCRSEMRRCNCCIEEVIAGGLWKAVRRLGQKDGEFISHVLVVVGIETHPRSTLAEHGLGAARRSDRIPVGSECLYIWMREAVEPLEYEIHHTGKLMTNMSRIELLTT</sequence>
<accession>A0A150SFT3</accession>
<proteinExistence type="predicted"/>
<dbReference type="EMBL" id="JEMB01001037">
    <property type="protein sequence ID" value="KYF91276.1"/>
    <property type="molecule type" value="Genomic_DNA"/>
</dbReference>
<reference evidence="1 2" key="1">
    <citation type="submission" date="2014-02" db="EMBL/GenBank/DDBJ databases">
        <title>The small core and large imbalanced accessory genome model reveals a collaborative survival strategy of Sorangium cellulosum strains in nature.</title>
        <authorList>
            <person name="Han K."/>
            <person name="Peng R."/>
            <person name="Blom J."/>
            <person name="Li Y.-Z."/>
        </authorList>
    </citation>
    <scope>NUCLEOTIDE SEQUENCE [LARGE SCALE GENOMIC DNA]</scope>
    <source>
        <strain evidence="1 2">So0011-07</strain>
    </source>
</reference>
<evidence type="ECO:0000313" key="1">
    <source>
        <dbReference type="EMBL" id="KYF91276.1"/>
    </source>
</evidence>
<comment type="caution">
    <text evidence="1">The sequence shown here is derived from an EMBL/GenBank/DDBJ whole genome shotgun (WGS) entry which is preliminary data.</text>
</comment>
<organism evidence="1 2">
    <name type="scientific">Sorangium cellulosum</name>
    <name type="common">Polyangium cellulosum</name>
    <dbReference type="NCBI Taxonomy" id="56"/>
    <lineage>
        <taxon>Bacteria</taxon>
        <taxon>Pseudomonadati</taxon>
        <taxon>Myxococcota</taxon>
        <taxon>Polyangia</taxon>
        <taxon>Polyangiales</taxon>
        <taxon>Polyangiaceae</taxon>
        <taxon>Sorangium</taxon>
    </lineage>
</organism>
<protein>
    <submittedName>
        <fullName evidence="1">Uncharacterized protein</fullName>
    </submittedName>
</protein>
<gene>
    <name evidence="1" type="ORF">BE17_27360</name>
</gene>
<name>A0A150SFT3_SORCE</name>